<protein>
    <submittedName>
        <fullName evidence="3">NAD(P)-dependent oxidoreductase</fullName>
    </submittedName>
</protein>
<dbReference type="InterPro" id="IPR008927">
    <property type="entry name" value="6-PGluconate_DH-like_C_sf"/>
</dbReference>
<sequence length="298" mass="31207">MSVSHKTIGILHPGSMGAAVGRQAIVGGARVLWLPHGRGSATAQRAEAAGLEPAADLFSLAEACEVIISVCPPAAAGDVAEQVAQSPFRGIYVDANAISPERTQYIAALLSERGITVVDGGIVGPPPRWPGGATWLYLSGPDRAVRQVNELFAGSPLEPVLIAGPVGRASALKLAFASYHKLSYVLAAQSYALAHGHGVLNELVELAGRILPQTPLGRPDQLVTAGPRAWRWAPEMREIAEACQSAGISADYLGAAAATLERWTVHKDDNTVSLEQLIADLQDLAPHLRAVTDHPQAG</sequence>
<dbReference type="InterPro" id="IPR006115">
    <property type="entry name" value="6PGDH_NADP-bd"/>
</dbReference>
<dbReference type="SUPFAM" id="SSF51735">
    <property type="entry name" value="NAD(P)-binding Rossmann-fold domains"/>
    <property type="match status" value="1"/>
</dbReference>
<evidence type="ECO:0000313" key="3">
    <source>
        <dbReference type="EMBL" id="TKA11021.1"/>
    </source>
</evidence>
<dbReference type="Gene3D" id="1.10.1040.10">
    <property type="entry name" value="N-(1-d-carboxylethyl)-l-norvaline Dehydrogenase, domain 2"/>
    <property type="match status" value="1"/>
</dbReference>
<dbReference type="AlphaFoldDB" id="A0A4U0SRQ8"/>
<comment type="caution">
    <text evidence="3">The sequence shown here is derived from an EMBL/GenBank/DDBJ whole genome shotgun (WGS) entry which is preliminary data.</text>
</comment>
<feature type="domain" description="6-phosphogluconate dehydrogenase NADP-binding" evidence="1">
    <location>
        <begin position="8"/>
        <end position="152"/>
    </location>
</feature>
<dbReference type="Proteomes" id="UP000305778">
    <property type="component" value="Unassembled WGS sequence"/>
</dbReference>
<organism evidence="3 4">
    <name type="scientific">Actinacidiphila oryziradicis</name>
    <dbReference type="NCBI Taxonomy" id="2571141"/>
    <lineage>
        <taxon>Bacteria</taxon>
        <taxon>Bacillati</taxon>
        <taxon>Actinomycetota</taxon>
        <taxon>Actinomycetes</taxon>
        <taxon>Kitasatosporales</taxon>
        <taxon>Streptomycetaceae</taxon>
        <taxon>Actinacidiphila</taxon>
    </lineage>
</organism>
<dbReference type="PANTHER" id="PTHR43580:SF2">
    <property type="entry name" value="CYTOKINE-LIKE NUCLEAR FACTOR N-PAC"/>
    <property type="match status" value="1"/>
</dbReference>
<dbReference type="Pfam" id="PF03446">
    <property type="entry name" value="NAD_binding_2"/>
    <property type="match status" value="1"/>
</dbReference>
<name>A0A4U0SRQ8_9ACTN</name>
<keyword evidence="4" id="KW-1185">Reference proteome</keyword>
<dbReference type="GO" id="GO:0050661">
    <property type="term" value="F:NADP binding"/>
    <property type="evidence" value="ECO:0007669"/>
    <property type="project" value="InterPro"/>
</dbReference>
<dbReference type="Pfam" id="PF09130">
    <property type="entry name" value="DUF1932"/>
    <property type="match status" value="1"/>
</dbReference>
<dbReference type="Gene3D" id="3.40.50.720">
    <property type="entry name" value="NAD(P)-binding Rossmann-like Domain"/>
    <property type="match status" value="1"/>
</dbReference>
<dbReference type="EMBL" id="SUMC01000010">
    <property type="protein sequence ID" value="TKA11021.1"/>
    <property type="molecule type" value="Genomic_DNA"/>
</dbReference>
<feature type="domain" description="Phosphogluconate dehydrogenase NAD-binding putative C-terminal" evidence="2">
    <location>
        <begin position="194"/>
        <end position="263"/>
    </location>
</feature>
<dbReference type="PANTHER" id="PTHR43580">
    <property type="entry name" value="OXIDOREDUCTASE GLYR1-RELATED"/>
    <property type="match status" value="1"/>
</dbReference>
<evidence type="ECO:0000259" key="1">
    <source>
        <dbReference type="Pfam" id="PF03446"/>
    </source>
</evidence>
<dbReference type="InterPro" id="IPR015814">
    <property type="entry name" value="Pgluconate_DH_NAD-bd_C"/>
</dbReference>
<dbReference type="SUPFAM" id="SSF48179">
    <property type="entry name" value="6-phosphogluconate dehydrogenase C-terminal domain-like"/>
    <property type="match status" value="1"/>
</dbReference>
<dbReference type="InterPro" id="IPR013328">
    <property type="entry name" value="6PGD_dom2"/>
</dbReference>
<gene>
    <name evidence="3" type="ORF">FCI23_13750</name>
</gene>
<dbReference type="InterPro" id="IPR051265">
    <property type="entry name" value="HIBADH-related_NP60_sf"/>
</dbReference>
<evidence type="ECO:0000313" key="4">
    <source>
        <dbReference type="Proteomes" id="UP000305778"/>
    </source>
</evidence>
<evidence type="ECO:0000259" key="2">
    <source>
        <dbReference type="Pfam" id="PF09130"/>
    </source>
</evidence>
<dbReference type="RefSeq" id="WP_136723841.1">
    <property type="nucleotide sequence ID" value="NZ_SUMC01000010.1"/>
</dbReference>
<reference evidence="3 4" key="1">
    <citation type="submission" date="2019-04" db="EMBL/GenBank/DDBJ databases">
        <title>Streptomyces oryziradicis sp. nov., a novel actinomycete isolated from rhizosphere soil of rice (Oryza sativa L.).</title>
        <authorList>
            <person name="Li C."/>
        </authorList>
    </citation>
    <scope>NUCLEOTIDE SEQUENCE [LARGE SCALE GENOMIC DNA]</scope>
    <source>
        <strain evidence="3 4">NEAU-C40</strain>
    </source>
</reference>
<accession>A0A4U0SRQ8</accession>
<dbReference type="OrthoDB" id="1271986at2"/>
<dbReference type="InterPro" id="IPR036291">
    <property type="entry name" value="NAD(P)-bd_dom_sf"/>
</dbReference>
<proteinExistence type="predicted"/>